<dbReference type="PROSITE" id="PS50885">
    <property type="entry name" value="HAMP"/>
    <property type="match status" value="1"/>
</dbReference>
<dbReference type="CDD" id="cd00082">
    <property type="entry name" value="HisKA"/>
    <property type="match status" value="1"/>
</dbReference>
<dbReference type="Gene3D" id="1.10.287.130">
    <property type="match status" value="1"/>
</dbReference>
<gene>
    <name evidence="15" type="ORF">ACFQ11_14520</name>
</gene>
<dbReference type="InterPro" id="IPR004358">
    <property type="entry name" value="Sig_transdc_His_kin-like_C"/>
</dbReference>
<evidence type="ECO:0000256" key="9">
    <source>
        <dbReference type="ARBA" id="ARBA00023012"/>
    </source>
</evidence>
<dbReference type="InterPro" id="IPR036097">
    <property type="entry name" value="HisK_dim/P_sf"/>
</dbReference>
<keyword evidence="6 12" id="KW-0812">Transmembrane</keyword>
<dbReference type="InterPro" id="IPR003661">
    <property type="entry name" value="HisK_dim/P_dom"/>
</dbReference>
<reference evidence="16" key="1">
    <citation type="journal article" date="2019" name="Int. J. Syst. Evol. Microbiol.">
        <title>The Global Catalogue of Microorganisms (GCM) 10K type strain sequencing project: providing services to taxonomists for standard genome sequencing and annotation.</title>
        <authorList>
            <consortium name="The Broad Institute Genomics Platform"/>
            <consortium name="The Broad Institute Genome Sequencing Center for Infectious Disease"/>
            <person name="Wu L."/>
            <person name="Ma J."/>
        </authorList>
    </citation>
    <scope>NUCLEOTIDE SEQUENCE [LARGE SCALE GENOMIC DNA]</scope>
    <source>
        <strain evidence="16">JCM 31202</strain>
    </source>
</reference>
<feature type="transmembrane region" description="Helical" evidence="12">
    <location>
        <begin position="21"/>
        <end position="42"/>
    </location>
</feature>
<evidence type="ECO:0000256" key="3">
    <source>
        <dbReference type="ARBA" id="ARBA00012438"/>
    </source>
</evidence>
<evidence type="ECO:0000256" key="6">
    <source>
        <dbReference type="ARBA" id="ARBA00022692"/>
    </source>
</evidence>
<dbReference type="InterPro" id="IPR005467">
    <property type="entry name" value="His_kinase_dom"/>
</dbReference>
<keyword evidence="5" id="KW-0808">Transferase</keyword>
<dbReference type="Gene3D" id="3.30.565.10">
    <property type="entry name" value="Histidine kinase-like ATPase, C-terminal domain"/>
    <property type="match status" value="1"/>
</dbReference>
<dbReference type="SMART" id="SM00304">
    <property type="entry name" value="HAMP"/>
    <property type="match status" value="1"/>
</dbReference>
<comment type="catalytic activity">
    <reaction evidence="1">
        <text>ATP + protein L-histidine = ADP + protein N-phospho-L-histidine.</text>
        <dbReference type="EC" id="2.7.13.3"/>
    </reaction>
</comment>
<evidence type="ECO:0000313" key="15">
    <source>
        <dbReference type="EMBL" id="MFD0901612.1"/>
    </source>
</evidence>
<dbReference type="SMART" id="SM00387">
    <property type="entry name" value="HATPase_c"/>
    <property type="match status" value="1"/>
</dbReference>
<evidence type="ECO:0000256" key="10">
    <source>
        <dbReference type="ARBA" id="ARBA00023136"/>
    </source>
</evidence>
<comment type="caution">
    <text evidence="15">The sequence shown here is derived from an EMBL/GenBank/DDBJ whole genome shotgun (WGS) entry which is preliminary data.</text>
</comment>
<dbReference type="SMART" id="SM00388">
    <property type="entry name" value="HisKA"/>
    <property type="match status" value="1"/>
</dbReference>
<dbReference type="CDD" id="cd00075">
    <property type="entry name" value="HATPase"/>
    <property type="match status" value="1"/>
</dbReference>
<evidence type="ECO:0000256" key="1">
    <source>
        <dbReference type="ARBA" id="ARBA00000085"/>
    </source>
</evidence>
<name>A0ABW3EQT9_9ACTN</name>
<keyword evidence="4" id="KW-0597">Phosphoprotein</keyword>
<evidence type="ECO:0000256" key="11">
    <source>
        <dbReference type="SAM" id="MobiDB-lite"/>
    </source>
</evidence>
<dbReference type="PRINTS" id="PR00344">
    <property type="entry name" value="BCTRLSENSOR"/>
</dbReference>
<proteinExistence type="predicted"/>
<dbReference type="Proteomes" id="UP001596972">
    <property type="component" value="Unassembled WGS sequence"/>
</dbReference>
<evidence type="ECO:0000259" key="13">
    <source>
        <dbReference type="PROSITE" id="PS50109"/>
    </source>
</evidence>
<sequence>MTHRVWRVAVHHSEIRVRVTLSAVLATLVLATVAAALLLVAARRDVVGDMQRELAREGRRVVSVVRSGELATRDRIFASDNDLLQVVDSRGRVVAASPAMRGRPPVAFPPPPPGDDRRDGRSCDVDAPRGDCFLIVEYRADMRPEPFYVFALAPEPGLVPHPPLAVLAGLGVPFLAALAGYGTWVAVGRTLRPVDAIRRELDEITMTDLERRVPVPGRRDEVALLAESVNATLDRLEKAVARQRAFVSDVSHELRSPLTGLRMELELALADPDATDLTATLRALLANTDRVAAVADDLLALARLEANGTFQRESVDLAELTDQEVLRRPRRSRVTVFSEGPVAVHGGRAELARALTNLLDNADRHAAGEVTVVVRSEAETAVLEVIDDGAGIAPQDRERVFERFTRLAEGRHRDAGGTGLGLAISRDIAEAHGGSLVLTDRTDGLTGARFVLRLPAPRPGGRSSR</sequence>
<evidence type="ECO:0000259" key="14">
    <source>
        <dbReference type="PROSITE" id="PS50885"/>
    </source>
</evidence>
<protein>
    <recommendedName>
        <fullName evidence="3">histidine kinase</fullName>
        <ecNumber evidence="3">2.7.13.3</ecNumber>
    </recommendedName>
</protein>
<feature type="domain" description="Histidine kinase" evidence="13">
    <location>
        <begin position="249"/>
        <end position="458"/>
    </location>
</feature>
<dbReference type="PANTHER" id="PTHR45436:SF5">
    <property type="entry name" value="SENSOR HISTIDINE KINASE TRCS"/>
    <property type="match status" value="1"/>
</dbReference>
<dbReference type="EMBL" id="JBHTJA010000023">
    <property type="protein sequence ID" value="MFD0901612.1"/>
    <property type="molecule type" value="Genomic_DNA"/>
</dbReference>
<organism evidence="15 16">
    <name type="scientific">Actinomadura sediminis</name>
    <dbReference type="NCBI Taxonomy" id="1038904"/>
    <lineage>
        <taxon>Bacteria</taxon>
        <taxon>Bacillati</taxon>
        <taxon>Actinomycetota</taxon>
        <taxon>Actinomycetes</taxon>
        <taxon>Streptosporangiales</taxon>
        <taxon>Thermomonosporaceae</taxon>
        <taxon>Actinomadura</taxon>
    </lineage>
</organism>
<dbReference type="Pfam" id="PF02518">
    <property type="entry name" value="HATPase_c"/>
    <property type="match status" value="1"/>
</dbReference>
<dbReference type="SUPFAM" id="SSF158472">
    <property type="entry name" value="HAMP domain-like"/>
    <property type="match status" value="1"/>
</dbReference>
<dbReference type="RefSeq" id="WP_378298826.1">
    <property type="nucleotide sequence ID" value="NZ_JBHTJA010000023.1"/>
</dbReference>
<feature type="region of interest" description="Disordered" evidence="11">
    <location>
        <begin position="100"/>
        <end position="124"/>
    </location>
</feature>
<dbReference type="PROSITE" id="PS50109">
    <property type="entry name" value="HIS_KIN"/>
    <property type="match status" value="1"/>
</dbReference>
<evidence type="ECO:0000256" key="7">
    <source>
        <dbReference type="ARBA" id="ARBA00022777"/>
    </source>
</evidence>
<dbReference type="EC" id="2.7.13.3" evidence="3"/>
<feature type="compositionally biased region" description="Basic and acidic residues" evidence="11">
    <location>
        <begin position="114"/>
        <end position="124"/>
    </location>
</feature>
<comment type="subcellular location">
    <subcellularLocation>
        <location evidence="2">Cell membrane</location>
    </subcellularLocation>
</comment>
<dbReference type="InterPro" id="IPR003594">
    <property type="entry name" value="HATPase_dom"/>
</dbReference>
<dbReference type="GO" id="GO:0016301">
    <property type="term" value="F:kinase activity"/>
    <property type="evidence" value="ECO:0007669"/>
    <property type="project" value="UniProtKB-KW"/>
</dbReference>
<accession>A0ABW3EQT9</accession>
<evidence type="ECO:0000313" key="16">
    <source>
        <dbReference type="Proteomes" id="UP001596972"/>
    </source>
</evidence>
<dbReference type="InterPro" id="IPR003660">
    <property type="entry name" value="HAMP_dom"/>
</dbReference>
<evidence type="ECO:0000256" key="5">
    <source>
        <dbReference type="ARBA" id="ARBA00022679"/>
    </source>
</evidence>
<dbReference type="CDD" id="cd06225">
    <property type="entry name" value="HAMP"/>
    <property type="match status" value="1"/>
</dbReference>
<keyword evidence="9" id="KW-0902">Two-component regulatory system</keyword>
<feature type="domain" description="HAMP" evidence="14">
    <location>
        <begin position="188"/>
        <end position="241"/>
    </location>
</feature>
<dbReference type="Pfam" id="PF00672">
    <property type="entry name" value="HAMP"/>
    <property type="match status" value="1"/>
</dbReference>
<evidence type="ECO:0000256" key="4">
    <source>
        <dbReference type="ARBA" id="ARBA00022553"/>
    </source>
</evidence>
<keyword evidence="10 12" id="KW-0472">Membrane</keyword>
<dbReference type="SUPFAM" id="SSF55874">
    <property type="entry name" value="ATPase domain of HSP90 chaperone/DNA topoisomerase II/histidine kinase"/>
    <property type="match status" value="1"/>
</dbReference>
<dbReference type="Pfam" id="PF00512">
    <property type="entry name" value="HisKA"/>
    <property type="match status" value="1"/>
</dbReference>
<evidence type="ECO:0000256" key="12">
    <source>
        <dbReference type="SAM" id="Phobius"/>
    </source>
</evidence>
<dbReference type="SUPFAM" id="SSF47384">
    <property type="entry name" value="Homodimeric domain of signal transducing histidine kinase"/>
    <property type="match status" value="1"/>
</dbReference>
<keyword evidence="8 12" id="KW-1133">Transmembrane helix</keyword>
<keyword evidence="16" id="KW-1185">Reference proteome</keyword>
<dbReference type="InterPro" id="IPR036890">
    <property type="entry name" value="HATPase_C_sf"/>
</dbReference>
<evidence type="ECO:0000256" key="8">
    <source>
        <dbReference type="ARBA" id="ARBA00022989"/>
    </source>
</evidence>
<dbReference type="InterPro" id="IPR050428">
    <property type="entry name" value="TCS_sensor_his_kinase"/>
</dbReference>
<evidence type="ECO:0000256" key="2">
    <source>
        <dbReference type="ARBA" id="ARBA00004236"/>
    </source>
</evidence>
<dbReference type="PANTHER" id="PTHR45436">
    <property type="entry name" value="SENSOR HISTIDINE KINASE YKOH"/>
    <property type="match status" value="1"/>
</dbReference>
<keyword evidence="7 15" id="KW-0418">Kinase</keyword>